<comment type="catalytic activity">
    <reaction evidence="6">
        <text>a 2'-deoxyadenosine in DNA + S-adenosyl-L-methionine = an N(6)-methyl-2'-deoxyadenosine in DNA + S-adenosyl-L-homocysteine + H(+)</text>
        <dbReference type="Rhea" id="RHEA:15197"/>
        <dbReference type="Rhea" id="RHEA-COMP:12418"/>
        <dbReference type="Rhea" id="RHEA-COMP:12419"/>
        <dbReference type="ChEBI" id="CHEBI:15378"/>
        <dbReference type="ChEBI" id="CHEBI:57856"/>
        <dbReference type="ChEBI" id="CHEBI:59789"/>
        <dbReference type="ChEBI" id="CHEBI:90615"/>
        <dbReference type="ChEBI" id="CHEBI:90616"/>
        <dbReference type="EC" id="2.1.1.72"/>
    </reaction>
</comment>
<protein>
    <recommendedName>
        <fullName evidence="1">site-specific DNA-methyltransferase (adenine-specific)</fullName>
        <ecNumber evidence="1">2.1.1.72</ecNumber>
    </recommendedName>
</protein>
<sequence>MEQLDLFADLSEPEPPKPEKTITLPKPTAGQYASTVARPSQPTPQQPALIPEAGPAPARPHLEFAIRPADGPTFGEAVADAWHGSHGGNRMEIPVGIVATLALWPHKGHPRTLAEFLRGLDAEQLIACVREVAAYWWMRRPDLIDTASVLFRWAEEEKFTKNELAAIRATFHAALKANALDHTGREDPAWNSEIDLMSWAVTTLRHKSARSGLGEYHTPPEVCDMMAAQTLGNDPEQIREGYSVLDPCAGTGGMFRSAVNHVRSMGIDPARMTWFAQELDPLAAAGCAVNMIVWGMGPNAMVACGDTLAEGNMWQQAVEHRKFMVERRDDAAAVMAIARAVHQVEQLVSGGSVAA</sequence>
<keyword evidence="4" id="KW-0949">S-adenosyl-L-methionine</keyword>
<dbReference type="EMBL" id="JBEZVE010000019">
    <property type="protein sequence ID" value="MEU3785259.1"/>
    <property type="molecule type" value="Genomic_DNA"/>
</dbReference>
<evidence type="ECO:0000256" key="7">
    <source>
        <dbReference type="SAM" id="MobiDB-lite"/>
    </source>
</evidence>
<reference evidence="9 10" key="1">
    <citation type="submission" date="2024-06" db="EMBL/GenBank/DDBJ databases">
        <title>The Natural Products Discovery Center: Release of the First 8490 Sequenced Strains for Exploring Actinobacteria Biosynthetic Diversity.</title>
        <authorList>
            <person name="Kalkreuter E."/>
            <person name="Kautsar S.A."/>
            <person name="Yang D."/>
            <person name="Bader C.D."/>
            <person name="Teijaro C.N."/>
            <person name="Fluegel L."/>
            <person name="Davis C.M."/>
            <person name="Simpson J.R."/>
            <person name="Lauterbach L."/>
            <person name="Steele A.D."/>
            <person name="Gui C."/>
            <person name="Meng S."/>
            <person name="Li G."/>
            <person name="Viehrig K."/>
            <person name="Ye F."/>
            <person name="Su P."/>
            <person name="Kiefer A.F."/>
            <person name="Nichols A."/>
            <person name="Cepeda A.J."/>
            <person name="Yan W."/>
            <person name="Fan B."/>
            <person name="Jiang Y."/>
            <person name="Adhikari A."/>
            <person name="Zheng C.-J."/>
            <person name="Schuster L."/>
            <person name="Cowan T.M."/>
            <person name="Smanski M.J."/>
            <person name="Chevrette M.G."/>
            <person name="De Carvalho L.P.S."/>
            <person name="Shen B."/>
        </authorList>
    </citation>
    <scope>NUCLEOTIDE SEQUENCE [LARGE SCALE GENOMIC DNA]</scope>
    <source>
        <strain evidence="9 10">NPDC033843</strain>
    </source>
</reference>
<dbReference type="Proteomes" id="UP001550739">
    <property type="component" value="Unassembled WGS sequence"/>
</dbReference>
<dbReference type="RefSeq" id="WP_334580149.1">
    <property type="nucleotide sequence ID" value="NZ_JBEZVE010000019.1"/>
</dbReference>
<dbReference type="Pfam" id="PF02384">
    <property type="entry name" value="N6_Mtase"/>
    <property type="match status" value="1"/>
</dbReference>
<keyword evidence="5" id="KW-0680">Restriction system</keyword>
<dbReference type="Gene3D" id="3.40.50.150">
    <property type="entry name" value="Vaccinia Virus protein VP39"/>
    <property type="match status" value="1"/>
</dbReference>
<dbReference type="GO" id="GO:0032259">
    <property type="term" value="P:methylation"/>
    <property type="evidence" value="ECO:0007669"/>
    <property type="project" value="UniProtKB-KW"/>
</dbReference>
<feature type="compositionally biased region" description="Polar residues" evidence="7">
    <location>
        <begin position="31"/>
        <end position="40"/>
    </location>
</feature>
<feature type="domain" description="DNA methylase adenine-specific" evidence="8">
    <location>
        <begin position="209"/>
        <end position="312"/>
    </location>
</feature>
<proteinExistence type="predicted"/>
<name>A0ABV2ZRR4_9ACTN</name>
<comment type="caution">
    <text evidence="9">The sequence shown here is derived from an EMBL/GenBank/DDBJ whole genome shotgun (WGS) entry which is preliminary data.</text>
</comment>
<evidence type="ECO:0000256" key="4">
    <source>
        <dbReference type="ARBA" id="ARBA00022691"/>
    </source>
</evidence>
<evidence type="ECO:0000313" key="9">
    <source>
        <dbReference type="EMBL" id="MEU3785259.1"/>
    </source>
</evidence>
<evidence type="ECO:0000256" key="5">
    <source>
        <dbReference type="ARBA" id="ARBA00022747"/>
    </source>
</evidence>
<evidence type="ECO:0000256" key="2">
    <source>
        <dbReference type="ARBA" id="ARBA00022603"/>
    </source>
</evidence>
<dbReference type="PANTHER" id="PTHR42933">
    <property type="entry name" value="SLR6095 PROTEIN"/>
    <property type="match status" value="1"/>
</dbReference>
<dbReference type="InterPro" id="IPR051537">
    <property type="entry name" value="DNA_Adenine_Mtase"/>
</dbReference>
<organism evidence="9 10">
    <name type="scientific">Streptomyces sp. 900129855</name>
    <dbReference type="NCBI Taxonomy" id="3155129"/>
    <lineage>
        <taxon>Bacteria</taxon>
        <taxon>Bacillati</taxon>
        <taxon>Actinomycetota</taxon>
        <taxon>Actinomycetes</taxon>
        <taxon>Kitasatosporales</taxon>
        <taxon>Streptomycetaceae</taxon>
        <taxon>Streptomyces</taxon>
    </lineage>
</organism>
<feature type="region of interest" description="Disordered" evidence="7">
    <location>
        <begin position="1"/>
        <end position="57"/>
    </location>
</feature>
<gene>
    <name evidence="9" type="ORF">AB0E89_32780</name>
</gene>
<dbReference type="SUPFAM" id="SSF53335">
    <property type="entry name" value="S-adenosyl-L-methionine-dependent methyltransferases"/>
    <property type="match status" value="1"/>
</dbReference>
<dbReference type="InterPro" id="IPR003356">
    <property type="entry name" value="DNA_methylase_A-5"/>
</dbReference>
<keyword evidence="2 9" id="KW-0489">Methyltransferase</keyword>
<dbReference type="PANTHER" id="PTHR42933:SF3">
    <property type="entry name" value="TYPE I RESTRICTION ENZYME MJAVIII METHYLASE SUBUNIT"/>
    <property type="match status" value="1"/>
</dbReference>
<dbReference type="PRINTS" id="PR00507">
    <property type="entry name" value="N12N6MTFRASE"/>
</dbReference>
<evidence type="ECO:0000259" key="8">
    <source>
        <dbReference type="Pfam" id="PF02384"/>
    </source>
</evidence>
<keyword evidence="3" id="KW-0808">Transferase</keyword>
<dbReference type="EC" id="2.1.1.72" evidence="1"/>
<evidence type="ECO:0000256" key="1">
    <source>
        <dbReference type="ARBA" id="ARBA00011900"/>
    </source>
</evidence>
<accession>A0ABV2ZRR4</accession>
<dbReference type="InterPro" id="IPR029063">
    <property type="entry name" value="SAM-dependent_MTases_sf"/>
</dbReference>
<evidence type="ECO:0000256" key="3">
    <source>
        <dbReference type="ARBA" id="ARBA00022679"/>
    </source>
</evidence>
<evidence type="ECO:0000313" key="10">
    <source>
        <dbReference type="Proteomes" id="UP001550739"/>
    </source>
</evidence>
<dbReference type="GO" id="GO:0008168">
    <property type="term" value="F:methyltransferase activity"/>
    <property type="evidence" value="ECO:0007669"/>
    <property type="project" value="UniProtKB-KW"/>
</dbReference>
<keyword evidence="10" id="KW-1185">Reference proteome</keyword>
<evidence type="ECO:0000256" key="6">
    <source>
        <dbReference type="ARBA" id="ARBA00047942"/>
    </source>
</evidence>